<dbReference type="NCBIfam" id="TIGR02008">
    <property type="entry name" value="fdx_plant"/>
    <property type="match status" value="1"/>
</dbReference>
<reference evidence="11 12" key="1">
    <citation type="submission" date="2020-01" db="EMBL/GenBank/DDBJ databases">
        <title>Complete genome sequence of Chitinophaga sp. H33E-04 isolated from quinoa roots.</title>
        <authorList>
            <person name="Weon H.-Y."/>
            <person name="Lee S.A."/>
        </authorList>
    </citation>
    <scope>NUCLEOTIDE SEQUENCE [LARGE SCALE GENOMIC DNA]</scope>
    <source>
        <strain evidence="11 12">H33E-04</strain>
    </source>
</reference>
<dbReference type="InterPro" id="IPR036010">
    <property type="entry name" value="2Fe-2S_ferredoxin-like_sf"/>
</dbReference>
<evidence type="ECO:0000256" key="2">
    <source>
        <dbReference type="ARBA" id="ARBA00022448"/>
    </source>
</evidence>
<dbReference type="SUPFAM" id="SSF54292">
    <property type="entry name" value="2Fe-2S ferredoxin-like"/>
    <property type="match status" value="1"/>
</dbReference>
<keyword evidence="7" id="KW-0411">Iron-sulfur</keyword>
<comment type="cofactor">
    <cofactor evidence="8">
        <name>[2Fe-2S] cluster</name>
        <dbReference type="ChEBI" id="CHEBI:190135"/>
    </cofactor>
</comment>
<keyword evidence="2" id="KW-0813">Transport</keyword>
<evidence type="ECO:0000256" key="5">
    <source>
        <dbReference type="ARBA" id="ARBA00022982"/>
    </source>
</evidence>
<dbReference type="GO" id="GO:0022900">
    <property type="term" value="P:electron transport chain"/>
    <property type="evidence" value="ECO:0007669"/>
    <property type="project" value="InterPro"/>
</dbReference>
<dbReference type="InterPro" id="IPR001041">
    <property type="entry name" value="2Fe-2S_ferredoxin-type"/>
</dbReference>
<feature type="compositionally biased region" description="Polar residues" evidence="9">
    <location>
        <begin position="1"/>
        <end position="10"/>
    </location>
</feature>
<keyword evidence="12" id="KW-1185">Reference proteome</keyword>
<dbReference type="Gene3D" id="3.10.20.30">
    <property type="match status" value="1"/>
</dbReference>
<evidence type="ECO:0000259" key="10">
    <source>
        <dbReference type="PROSITE" id="PS51085"/>
    </source>
</evidence>
<keyword evidence="3" id="KW-0001">2Fe-2S</keyword>
<organism evidence="11 12">
    <name type="scientific">Chitinophaga agri</name>
    <dbReference type="NCBI Taxonomy" id="2703787"/>
    <lineage>
        <taxon>Bacteria</taxon>
        <taxon>Pseudomonadati</taxon>
        <taxon>Bacteroidota</taxon>
        <taxon>Chitinophagia</taxon>
        <taxon>Chitinophagales</taxon>
        <taxon>Chitinophagaceae</taxon>
        <taxon>Chitinophaga</taxon>
    </lineage>
</organism>
<keyword evidence="6" id="KW-0408">Iron</keyword>
<proteinExistence type="inferred from homology"/>
<dbReference type="PROSITE" id="PS51085">
    <property type="entry name" value="2FE2S_FER_2"/>
    <property type="match status" value="1"/>
</dbReference>
<evidence type="ECO:0000256" key="1">
    <source>
        <dbReference type="ARBA" id="ARBA00007874"/>
    </source>
</evidence>
<dbReference type="EMBL" id="CP048113">
    <property type="protein sequence ID" value="QHS63991.1"/>
    <property type="molecule type" value="Genomic_DNA"/>
</dbReference>
<keyword evidence="4" id="KW-0479">Metal-binding</keyword>
<evidence type="ECO:0000256" key="7">
    <source>
        <dbReference type="ARBA" id="ARBA00023014"/>
    </source>
</evidence>
<protein>
    <submittedName>
        <fullName evidence="11">2Fe-2S iron-sulfur cluster binding domain-containing protein</fullName>
    </submittedName>
</protein>
<evidence type="ECO:0000313" key="11">
    <source>
        <dbReference type="EMBL" id="QHS63991.1"/>
    </source>
</evidence>
<dbReference type="PROSITE" id="PS00197">
    <property type="entry name" value="2FE2S_FER_1"/>
    <property type="match status" value="1"/>
</dbReference>
<evidence type="ECO:0000313" key="12">
    <source>
        <dbReference type="Proteomes" id="UP000476411"/>
    </source>
</evidence>
<dbReference type="GO" id="GO:0009055">
    <property type="term" value="F:electron transfer activity"/>
    <property type="evidence" value="ECO:0007669"/>
    <property type="project" value="InterPro"/>
</dbReference>
<dbReference type="FunFam" id="3.10.20.30:FF:000014">
    <property type="entry name" value="Ferredoxin"/>
    <property type="match status" value="1"/>
</dbReference>
<dbReference type="PANTHER" id="PTHR43112">
    <property type="entry name" value="FERREDOXIN"/>
    <property type="match status" value="1"/>
</dbReference>
<dbReference type="InterPro" id="IPR012675">
    <property type="entry name" value="Beta-grasp_dom_sf"/>
</dbReference>
<dbReference type="Proteomes" id="UP000476411">
    <property type="component" value="Chromosome"/>
</dbReference>
<gene>
    <name evidence="11" type="ORF">GWR21_12735</name>
</gene>
<dbReference type="KEGG" id="chih:GWR21_12735"/>
<evidence type="ECO:0000256" key="3">
    <source>
        <dbReference type="ARBA" id="ARBA00022714"/>
    </source>
</evidence>
<dbReference type="InterPro" id="IPR006058">
    <property type="entry name" value="2Fe2S_fd_BS"/>
</dbReference>
<evidence type="ECO:0000256" key="6">
    <source>
        <dbReference type="ARBA" id="ARBA00023004"/>
    </source>
</evidence>
<accession>A0A6B9ZQ89</accession>
<evidence type="ECO:0000256" key="4">
    <source>
        <dbReference type="ARBA" id="ARBA00022723"/>
    </source>
</evidence>
<evidence type="ECO:0000256" key="8">
    <source>
        <dbReference type="ARBA" id="ARBA00034078"/>
    </source>
</evidence>
<name>A0A6B9ZQ89_9BACT</name>
<comment type="similarity">
    <text evidence="1">Belongs to the 2Fe2S plant-type ferredoxin family.</text>
</comment>
<feature type="domain" description="2Fe-2S ferredoxin-type" evidence="10">
    <location>
        <begin position="31"/>
        <end position="121"/>
    </location>
</feature>
<dbReference type="InterPro" id="IPR010241">
    <property type="entry name" value="Fd_pln"/>
</dbReference>
<dbReference type="GO" id="GO:0051537">
    <property type="term" value="F:2 iron, 2 sulfur cluster binding"/>
    <property type="evidence" value="ECO:0007669"/>
    <property type="project" value="UniProtKB-KW"/>
</dbReference>
<dbReference type="GO" id="GO:0046872">
    <property type="term" value="F:metal ion binding"/>
    <property type="evidence" value="ECO:0007669"/>
    <property type="project" value="UniProtKB-KW"/>
</dbReference>
<sequence length="132" mass="14107">MPSSVINNIPTGGACDDAEDEVPPIPSNPKYKVSLLTPEGKFDILCPGDMYILDVAEENGLDLPYSCRAGACSSCVAKLESGSVEQSDGSFLSDDQLSKGFVLLCAAYPTSDCTLETHVEEKLTARKKRSNK</sequence>
<evidence type="ECO:0000256" key="9">
    <source>
        <dbReference type="SAM" id="MobiDB-lite"/>
    </source>
</evidence>
<dbReference type="Pfam" id="PF00111">
    <property type="entry name" value="Fer2"/>
    <property type="match status" value="1"/>
</dbReference>
<feature type="region of interest" description="Disordered" evidence="9">
    <location>
        <begin position="1"/>
        <end position="21"/>
    </location>
</feature>
<dbReference type="PANTHER" id="PTHR43112:SF3">
    <property type="entry name" value="FERREDOXIN-2, CHLOROPLASTIC"/>
    <property type="match status" value="1"/>
</dbReference>
<dbReference type="AlphaFoldDB" id="A0A6B9ZQ89"/>
<keyword evidence="5" id="KW-0249">Electron transport</keyword>
<dbReference type="CDD" id="cd00207">
    <property type="entry name" value="fer2"/>
    <property type="match status" value="1"/>
</dbReference>